<sequence>MVFPELVPQRELERRPFANFFTWRSNRKEHSQEGGVAYPQPATDPDLATLTTTLSVQNMHEFGNLFVTYLKARREVFITQKGWELPETDGMEFDQYDTPMARWIVIHRHGEVLAGVRIAPTTARCGNHSYMLRDAQLGLIPQLPSDALYEEAPVSKYIWEATRLFVSDAVPAKGRPAVQTALMKGMASAARSVGATQVIGIVPAVFKRWLKRIGMKANAVGPIMKIDGDRVQAALMDVVEYAS</sequence>
<keyword evidence="4" id="KW-0949">S-adenosyl-L-methionine</keyword>
<keyword evidence="2 7" id="KW-0673">Quorum sensing</keyword>
<proteinExistence type="inferred from homology"/>
<dbReference type="Gene3D" id="3.40.630.30">
    <property type="match status" value="1"/>
</dbReference>
<dbReference type="PANTHER" id="PTHR39322:SF1">
    <property type="entry name" value="ISOVALERYL-HOMOSERINE LACTONE SYNTHASE"/>
    <property type="match status" value="1"/>
</dbReference>
<evidence type="ECO:0000313" key="9">
    <source>
        <dbReference type="Proteomes" id="UP000483078"/>
    </source>
</evidence>
<dbReference type="GO" id="GO:0009372">
    <property type="term" value="P:quorum sensing"/>
    <property type="evidence" value="ECO:0007669"/>
    <property type="project" value="UniProtKB-UniRule"/>
</dbReference>
<dbReference type="EMBL" id="VENJ01000025">
    <property type="protein sequence ID" value="MTJ05855.1"/>
    <property type="molecule type" value="Genomic_DNA"/>
</dbReference>
<name>A0A7C9L919_9RHOB</name>
<comment type="caution">
    <text evidence="8">The sequence shown here is derived from an EMBL/GenBank/DDBJ whole genome shotgun (WGS) entry which is preliminary data.</text>
</comment>
<gene>
    <name evidence="8" type="ORF">FH759_14355</name>
</gene>
<evidence type="ECO:0000256" key="3">
    <source>
        <dbReference type="ARBA" id="ARBA00022679"/>
    </source>
</evidence>
<dbReference type="GO" id="GO:0007165">
    <property type="term" value="P:signal transduction"/>
    <property type="evidence" value="ECO:0007669"/>
    <property type="project" value="TreeGrafter"/>
</dbReference>
<organism evidence="8 9">
    <name type="scientific">Sediminimonas qiaohouensis</name>
    <dbReference type="NCBI Taxonomy" id="552061"/>
    <lineage>
        <taxon>Bacteria</taxon>
        <taxon>Pseudomonadati</taxon>
        <taxon>Pseudomonadota</taxon>
        <taxon>Alphaproteobacteria</taxon>
        <taxon>Rhodobacterales</taxon>
        <taxon>Roseobacteraceae</taxon>
        <taxon>Sediminimonas</taxon>
    </lineage>
</organism>
<evidence type="ECO:0000313" key="8">
    <source>
        <dbReference type="EMBL" id="MTJ05855.1"/>
    </source>
</evidence>
<dbReference type="InterPro" id="IPR001690">
    <property type="entry name" value="Autoind_synthase"/>
</dbReference>
<dbReference type="Pfam" id="PF00765">
    <property type="entry name" value="Autoind_synth"/>
    <property type="match status" value="1"/>
</dbReference>
<evidence type="ECO:0000256" key="6">
    <source>
        <dbReference type="ARBA" id="ARBA00048576"/>
    </source>
</evidence>
<protein>
    <recommendedName>
        <fullName evidence="1">acyl-homoserine-lactone synthase</fullName>
        <ecNumber evidence="1">2.3.1.184</ecNumber>
    </recommendedName>
</protein>
<dbReference type="AlphaFoldDB" id="A0A7C9L919"/>
<reference evidence="8 9" key="1">
    <citation type="submission" date="2019-06" db="EMBL/GenBank/DDBJ databases">
        <title>Enrichment of Autotrophic Halophilic Microorganisms from Red Sea Brine Pool Using Microbial Electrosynthesis System.</title>
        <authorList>
            <person name="Alqahtani M.F."/>
            <person name="Bajracharya S."/>
            <person name="Katuri K.P."/>
            <person name="Ali M."/>
            <person name="Saikaly P.E."/>
        </authorList>
    </citation>
    <scope>NUCLEOTIDE SEQUENCE [LARGE SCALE GENOMIC DNA]</scope>
    <source>
        <strain evidence="8">MES6</strain>
    </source>
</reference>
<evidence type="ECO:0000256" key="7">
    <source>
        <dbReference type="PROSITE-ProRule" id="PRU00533"/>
    </source>
</evidence>
<dbReference type="PROSITE" id="PS51187">
    <property type="entry name" value="AUTOINDUCER_SYNTH_2"/>
    <property type="match status" value="1"/>
</dbReference>
<keyword evidence="5 7" id="KW-0071">Autoinducer synthesis</keyword>
<dbReference type="PANTHER" id="PTHR39322">
    <property type="entry name" value="ACYL-HOMOSERINE-LACTONE SYNTHASE"/>
    <property type="match status" value="1"/>
</dbReference>
<evidence type="ECO:0000256" key="5">
    <source>
        <dbReference type="ARBA" id="ARBA00022929"/>
    </source>
</evidence>
<comment type="catalytic activity">
    <reaction evidence="6">
        <text>a fatty acyl-[ACP] + S-adenosyl-L-methionine = an N-acyl-L-homoserine lactone + S-methyl-5'-thioadenosine + holo-[ACP] + H(+)</text>
        <dbReference type="Rhea" id="RHEA:10096"/>
        <dbReference type="Rhea" id="RHEA-COMP:9685"/>
        <dbReference type="Rhea" id="RHEA-COMP:14125"/>
        <dbReference type="ChEBI" id="CHEBI:15378"/>
        <dbReference type="ChEBI" id="CHEBI:17509"/>
        <dbReference type="ChEBI" id="CHEBI:55474"/>
        <dbReference type="ChEBI" id="CHEBI:59789"/>
        <dbReference type="ChEBI" id="CHEBI:64479"/>
        <dbReference type="ChEBI" id="CHEBI:138651"/>
        <dbReference type="EC" id="2.3.1.184"/>
    </reaction>
</comment>
<evidence type="ECO:0000256" key="1">
    <source>
        <dbReference type="ARBA" id="ARBA00012340"/>
    </source>
</evidence>
<comment type="similarity">
    <text evidence="7">Belongs to the autoinducer synthase family.</text>
</comment>
<dbReference type="GO" id="GO:0061579">
    <property type="term" value="F:N-acyl homoserine lactone synthase activity"/>
    <property type="evidence" value="ECO:0007669"/>
    <property type="project" value="UniProtKB-EC"/>
</dbReference>
<keyword evidence="3" id="KW-0808">Transferase</keyword>
<dbReference type="Proteomes" id="UP000483078">
    <property type="component" value="Unassembled WGS sequence"/>
</dbReference>
<dbReference type="EC" id="2.3.1.184" evidence="1"/>
<dbReference type="PROSITE" id="PS00949">
    <property type="entry name" value="AUTOINDUCER_SYNTH_1"/>
    <property type="match status" value="1"/>
</dbReference>
<evidence type="ECO:0000256" key="2">
    <source>
        <dbReference type="ARBA" id="ARBA00022654"/>
    </source>
</evidence>
<accession>A0A7C9L919</accession>
<dbReference type="InterPro" id="IPR018311">
    <property type="entry name" value="Autoind_synth_CS"/>
</dbReference>
<dbReference type="InterPro" id="IPR016181">
    <property type="entry name" value="Acyl_CoA_acyltransferase"/>
</dbReference>
<dbReference type="SUPFAM" id="SSF55729">
    <property type="entry name" value="Acyl-CoA N-acyltransferases (Nat)"/>
    <property type="match status" value="1"/>
</dbReference>
<evidence type="ECO:0000256" key="4">
    <source>
        <dbReference type="ARBA" id="ARBA00022691"/>
    </source>
</evidence>